<sequence>MGSSLQCSASGHQPIRTLSSDDMMLSVNGRTVAFINYQFLWCWCPIETQKGCSQLFCCKAPSSFFVPLNGEANQPSCFIIVPTMRREGLAMGPAWFSILALSALGVIISFITTRSE</sequence>
<evidence type="ECO:0000313" key="3">
    <source>
        <dbReference type="Proteomes" id="UP000324222"/>
    </source>
</evidence>
<dbReference type="EMBL" id="VSRR010001538">
    <property type="protein sequence ID" value="MPC25977.1"/>
    <property type="molecule type" value="Genomic_DNA"/>
</dbReference>
<keyword evidence="1" id="KW-0472">Membrane</keyword>
<keyword evidence="3" id="KW-1185">Reference proteome</keyword>
<evidence type="ECO:0000313" key="2">
    <source>
        <dbReference type="EMBL" id="MPC25977.1"/>
    </source>
</evidence>
<keyword evidence="1" id="KW-1133">Transmembrane helix</keyword>
<dbReference type="Proteomes" id="UP000324222">
    <property type="component" value="Unassembled WGS sequence"/>
</dbReference>
<dbReference type="AlphaFoldDB" id="A0A5B7DY49"/>
<reference evidence="2 3" key="1">
    <citation type="submission" date="2019-05" db="EMBL/GenBank/DDBJ databases">
        <title>Another draft genome of Portunus trituberculatus and its Hox gene families provides insights of decapod evolution.</title>
        <authorList>
            <person name="Jeong J.-H."/>
            <person name="Song I."/>
            <person name="Kim S."/>
            <person name="Choi T."/>
            <person name="Kim D."/>
            <person name="Ryu S."/>
            <person name="Kim W."/>
        </authorList>
    </citation>
    <scope>NUCLEOTIDE SEQUENCE [LARGE SCALE GENOMIC DNA]</scope>
    <source>
        <tissue evidence="2">Muscle</tissue>
    </source>
</reference>
<comment type="caution">
    <text evidence="2">The sequence shown here is derived from an EMBL/GenBank/DDBJ whole genome shotgun (WGS) entry which is preliminary data.</text>
</comment>
<organism evidence="2 3">
    <name type="scientific">Portunus trituberculatus</name>
    <name type="common">Swimming crab</name>
    <name type="synonym">Neptunus trituberculatus</name>
    <dbReference type="NCBI Taxonomy" id="210409"/>
    <lineage>
        <taxon>Eukaryota</taxon>
        <taxon>Metazoa</taxon>
        <taxon>Ecdysozoa</taxon>
        <taxon>Arthropoda</taxon>
        <taxon>Crustacea</taxon>
        <taxon>Multicrustacea</taxon>
        <taxon>Malacostraca</taxon>
        <taxon>Eumalacostraca</taxon>
        <taxon>Eucarida</taxon>
        <taxon>Decapoda</taxon>
        <taxon>Pleocyemata</taxon>
        <taxon>Brachyura</taxon>
        <taxon>Eubrachyura</taxon>
        <taxon>Portunoidea</taxon>
        <taxon>Portunidae</taxon>
        <taxon>Portuninae</taxon>
        <taxon>Portunus</taxon>
    </lineage>
</organism>
<protein>
    <submittedName>
        <fullName evidence="2">Uncharacterized protein</fullName>
    </submittedName>
</protein>
<feature type="transmembrane region" description="Helical" evidence="1">
    <location>
        <begin position="94"/>
        <end position="112"/>
    </location>
</feature>
<gene>
    <name evidence="2" type="ORF">E2C01_019103</name>
</gene>
<keyword evidence="1" id="KW-0812">Transmembrane</keyword>
<name>A0A5B7DY49_PORTR</name>
<evidence type="ECO:0000256" key="1">
    <source>
        <dbReference type="SAM" id="Phobius"/>
    </source>
</evidence>
<accession>A0A5B7DY49</accession>
<proteinExistence type="predicted"/>